<evidence type="ECO:0000256" key="1">
    <source>
        <dbReference type="SAM" id="Phobius"/>
    </source>
</evidence>
<feature type="transmembrane region" description="Helical" evidence="1">
    <location>
        <begin position="29"/>
        <end position="46"/>
    </location>
</feature>
<dbReference type="Proteomes" id="UP000031449">
    <property type="component" value="Chromosome"/>
</dbReference>
<gene>
    <name evidence="2" type="ORF">JMA_32620</name>
</gene>
<keyword evidence="1" id="KW-0472">Membrane</keyword>
<accession>A0A0B5AX33</accession>
<dbReference type="AlphaFoldDB" id="A0A0B5AX33"/>
<proteinExistence type="predicted"/>
<dbReference type="BioCyc" id="JESP1508404:G14D9-12543-MONOMER"/>
<reference evidence="2 3" key="1">
    <citation type="submission" date="2014-08" db="EMBL/GenBank/DDBJ databases">
        <title>Complete genome of a marine bacteria Jeotgalibacillus malaysiensis.</title>
        <authorList>
            <person name="Yaakop A.S."/>
            <person name="Chan K.-G."/>
            <person name="Goh K.M."/>
        </authorList>
    </citation>
    <scope>NUCLEOTIDE SEQUENCE [LARGE SCALE GENOMIC DNA]</scope>
    <source>
        <strain evidence="2 3">D5</strain>
    </source>
</reference>
<dbReference type="HOGENOM" id="CLU_2633356_0_0_9"/>
<sequence length="77" mass="8409">MKTPSYILAALFAGLFIASFIIGPFPIPGIFYLLPALFILTTLQLFEKGKIKEGYANAFFTAIFIGIATLSFIIETA</sequence>
<dbReference type="STRING" id="1508404.JMA_32620"/>
<evidence type="ECO:0000313" key="2">
    <source>
        <dbReference type="EMBL" id="AJD92579.1"/>
    </source>
</evidence>
<keyword evidence="1" id="KW-0812">Transmembrane</keyword>
<feature type="transmembrane region" description="Helical" evidence="1">
    <location>
        <begin position="55"/>
        <end position="74"/>
    </location>
</feature>
<organism evidence="2 3">
    <name type="scientific">Jeotgalibacillus malaysiensis</name>
    <dbReference type="NCBI Taxonomy" id="1508404"/>
    <lineage>
        <taxon>Bacteria</taxon>
        <taxon>Bacillati</taxon>
        <taxon>Bacillota</taxon>
        <taxon>Bacilli</taxon>
        <taxon>Bacillales</taxon>
        <taxon>Caryophanaceae</taxon>
        <taxon>Jeotgalibacillus</taxon>
    </lineage>
</organism>
<name>A0A0B5AX33_9BACL</name>
<protein>
    <submittedName>
        <fullName evidence="2">Uncharacterized protein</fullName>
    </submittedName>
</protein>
<dbReference type="KEGG" id="jeo:JMA_32620"/>
<keyword evidence="1" id="KW-1133">Transmembrane helix</keyword>
<keyword evidence="3" id="KW-1185">Reference proteome</keyword>
<evidence type="ECO:0000313" key="3">
    <source>
        <dbReference type="Proteomes" id="UP000031449"/>
    </source>
</evidence>
<dbReference type="EMBL" id="CP009416">
    <property type="protein sequence ID" value="AJD92579.1"/>
    <property type="molecule type" value="Genomic_DNA"/>
</dbReference>